<dbReference type="InterPro" id="IPR001611">
    <property type="entry name" value="Leu-rich_rpt"/>
</dbReference>
<reference evidence="8 10" key="1">
    <citation type="journal article" date="2011" name="Nature">
        <title>The Medicago genome provides insight into the evolution of rhizobial symbioses.</title>
        <authorList>
            <person name="Young N.D."/>
            <person name="Debelle F."/>
            <person name="Oldroyd G.E."/>
            <person name="Geurts R."/>
            <person name="Cannon S.B."/>
            <person name="Udvardi M.K."/>
            <person name="Benedito V.A."/>
            <person name="Mayer K.F."/>
            <person name="Gouzy J."/>
            <person name="Schoof H."/>
            <person name="Van de Peer Y."/>
            <person name="Proost S."/>
            <person name="Cook D.R."/>
            <person name="Meyers B.C."/>
            <person name="Spannagl M."/>
            <person name="Cheung F."/>
            <person name="De Mita S."/>
            <person name="Krishnakumar V."/>
            <person name="Gundlach H."/>
            <person name="Zhou S."/>
            <person name="Mudge J."/>
            <person name="Bharti A.K."/>
            <person name="Murray J.D."/>
            <person name="Naoumkina M.A."/>
            <person name="Rosen B."/>
            <person name="Silverstein K.A."/>
            <person name="Tang H."/>
            <person name="Rombauts S."/>
            <person name="Zhao P.X."/>
            <person name="Zhou P."/>
            <person name="Barbe V."/>
            <person name="Bardou P."/>
            <person name="Bechner M."/>
            <person name="Bellec A."/>
            <person name="Berger A."/>
            <person name="Berges H."/>
            <person name="Bidwell S."/>
            <person name="Bisseling T."/>
            <person name="Choisne N."/>
            <person name="Couloux A."/>
            <person name="Denny R."/>
            <person name="Deshpande S."/>
            <person name="Dai X."/>
            <person name="Doyle J.J."/>
            <person name="Dudez A.M."/>
            <person name="Farmer A.D."/>
            <person name="Fouteau S."/>
            <person name="Franken C."/>
            <person name="Gibelin C."/>
            <person name="Gish J."/>
            <person name="Goldstein S."/>
            <person name="Gonzalez A.J."/>
            <person name="Green P.J."/>
            <person name="Hallab A."/>
            <person name="Hartog M."/>
            <person name="Hua A."/>
            <person name="Humphray S.J."/>
            <person name="Jeong D.H."/>
            <person name="Jing Y."/>
            <person name="Jocker A."/>
            <person name="Kenton S.M."/>
            <person name="Kim D.J."/>
            <person name="Klee K."/>
            <person name="Lai H."/>
            <person name="Lang C."/>
            <person name="Lin S."/>
            <person name="Macmil S.L."/>
            <person name="Magdelenat G."/>
            <person name="Matthews L."/>
            <person name="McCorrison J."/>
            <person name="Monaghan E.L."/>
            <person name="Mun J.H."/>
            <person name="Najar F.Z."/>
            <person name="Nicholson C."/>
            <person name="Noirot C."/>
            <person name="O'Bleness M."/>
            <person name="Paule C.R."/>
            <person name="Poulain J."/>
            <person name="Prion F."/>
            <person name="Qin B."/>
            <person name="Qu C."/>
            <person name="Retzel E.F."/>
            <person name="Riddle C."/>
            <person name="Sallet E."/>
            <person name="Samain S."/>
            <person name="Samson N."/>
            <person name="Sanders I."/>
            <person name="Saurat O."/>
            <person name="Scarpelli C."/>
            <person name="Schiex T."/>
            <person name="Segurens B."/>
            <person name="Severin A.J."/>
            <person name="Sherrier D.J."/>
            <person name="Shi R."/>
            <person name="Sims S."/>
            <person name="Singer S.R."/>
            <person name="Sinharoy S."/>
            <person name="Sterck L."/>
            <person name="Viollet A."/>
            <person name="Wang B.B."/>
            <person name="Wang K."/>
            <person name="Wang M."/>
            <person name="Wang X."/>
            <person name="Warfsmann J."/>
            <person name="Weissenbach J."/>
            <person name="White D.D."/>
            <person name="White J.D."/>
            <person name="Wiley G.B."/>
            <person name="Wincker P."/>
            <person name="Xing Y."/>
            <person name="Yang L."/>
            <person name="Yao Z."/>
            <person name="Ying F."/>
            <person name="Zhai J."/>
            <person name="Zhou L."/>
            <person name="Zuber A."/>
            <person name="Denarie J."/>
            <person name="Dixon R.A."/>
            <person name="May G.D."/>
            <person name="Schwartz D.C."/>
            <person name="Rogers J."/>
            <person name="Quetier F."/>
            <person name="Town C.D."/>
            <person name="Roe B.A."/>
        </authorList>
    </citation>
    <scope>NUCLEOTIDE SEQUENCE [LARGE SCALE GENOMIC DNA]</scope>
    <source>
        <strain evidence="8">A17</strain>
        <strain evidence="9 10">cv. Jemalong A17</strain>
    </source>
</reference>
<reference evidence="8 10" key="2">
    <citation type="journal article" date="2014" name="BMC Genomics">
        <title>An improved genome release (version Mt4.0) for the model legume Medicago truncatula.</title>
        <authorList>
            <person name="Tang H."/>
            <person name="Krishnakumar V."/>
            <person name="Bidwell S."/>
            <person name="Rosen B."/>
            <person name="Chan A."/>
            <person name="Zhou S."/>
            <person name="Gentzbittel L."/>
            <person name="Childs K.L."/>
            <person name="Yandell M."/>
            <person name="Gundlach H."/>
            <person name="Mayer K.F."/>
            <person name="Schwartz D.C."/>
            <person name="Town C.D."/>
        </authorList>
    </citation>
    <scope>GENOME REANNOTATION</scope>
    <source>
        <strain evidence="9 10">cv. Jemalong A17</strain>
    </source>
</reference>
<evidence type="ECO:0000256" key="5">
    <source>
        <dbReference type="ARBA" id="ARBA00023136"/>
    </source>
</evidence>
<dbReference type="EnsemblPlants" id="AES70710">
    <property type="protein sequence ID" value="AES70710"/>
    <property type="gene ID" value="MTR_3g061430"/>
</dbReference>
<keyword evidence="5" id="KW-0472">Membrane</keyword>
<keyword evidence="10" id="KW-1185">Reference proteome</keyword>
<evidence type="ECO:0000256" key="4">
    <source>
        <dbReference type="ARBA" id="ARBA00022989"/>
    </source>
</evidence>
<dbReference type="InterPro" id="IPR046956">
    <property type="entry name" value="RLP23-like"/>
</dbReference>
<dbReference type="PANTHER" id="PTHR48063">
    <property type="entry name" value="LRR RECEPTOR-LIKE KINASE"/>
    <property type="match status" value="1"/>
</dbReference>
<reference evidence="9" key="3">
    <citation type="submission" date="2015-04" db="UniProtKB">
        <authorList>
            <consortium name="EnsemblPlants"/>
        </authorList>
    </citation>
    <scope>IDENTIFICATION</scope>
    <source>
        <strain evidence="9">cv. Jemalong A17</strain>
    </source>
</reference>
<dbReference type="GO" id="GO:0016020">
    <property type="term" value="C:membrane"/>
    <property type="evidence" value="ECO:0007669"/>
    <property type="project" value="UniProtKB-SubCell"/>
</dbReference>
<keyword evidence="7" id="KW-0325">Glycoprotein</keyword>
<dbReference type="InterPro" id="IPR032675">
    <property type="entry name" value="LRR_dom_sf"/>
</dbReference>
<evidence type="ECO:0000313" key="8">
    <source>
        <dbReference type="EMBL" id="AES70710.2"/>
    </source>
</evidence>
<dbReference type="HOGENOM" id="CLU_2112495_0_0_1"/>
<dbReference type="EMBL" id="CM001219">
    <property type="protein sequence ID" value="AES70710.2"/>
    <property type="molecule type" value="Genomic_DNA"/>
</dbReference>
<accession>G7IY96</accession>
<evidence type="ECO:0000313" key="9">
    <source>
        <dbReference type="EnsemblPlants" id="AES70710"/>
    </source>
</evidence>
<dbReference type="AlphaFoldDB" id="G7IY96"/>
<dbReference type="GO" id="GO:0016301">
    <property type="term" value="F:kinase activity"/>
    <property type="evidence" value="ECO:0007669"/>
    <property type="project" value="UniProtKB-KW"/>
</dbReference>
<dbReference type="STRING" id="3880.G7IY96"/>
<name>G7IY96_MEDTR</name>
<evidence type="ECO:0000313" key="10">
    <source>
        <dbReference type="Proteomes" id="UP000002051"/>
    </source>
</evidence>
<evidence type="ECO:0000256" key="6">
    <source>
        <dbReference type="ARBA" id="ARBA00023170"/>
    </source>
</evidence>
<evidence type="ECO:0000256" key="3">
    <source>
        <dbReference type="ARBA" id="ARBA00022729"/>
    </source>
</evidence>
<protein>
    <submittedName>
        <fullName evidence="8">LRR receptor-like kinase family protein, putative</fullName>
    </submittedName>
</protein>
<keyword evidence="2" id="KW-0812">Transmembrane</keyword>
<keyword evidence="8" id="KW-0418">Kinase</keyword>
<keyword evidence="3" id="KW-0732">Signal</keyword>
<dbReference type="PaxDb" id="3880-AES70710"/>
<dbReference type="Gene3D" id="3.80.10.10">
    <property type="entry name" value="Ribonuclease Inhibitor"/>
    <property type="match status" value="1"/>
</dbReference>
<organism evidence="8 10">
    <name type="scientific">Medicago truncatula</name>
    <name type="common">Barrel medic</name>
    <name type="synonym">Medicago tribuloides</name>
    <dbReference type="NCBI Taxonomy" id="3880"/>
    <lineage>
        <taxon>Eukaryota</taxon>
        <taxon>Viridiplantae</taxon>
        <taxon>Streptophyta</taxon>
        <taxon>Embryophyta</taxon>
        <taxon>Tracheophyta</taxon>
        <taxon>Spermatophyta</taxon>
        <taxon>Magnoliopsida</taxon>
        <taxon>eudicotyledons</taxon>
        <taxon>Gunneridae</taxon>
        <taxon>Pentapetalae</taxon>
        <taxon>rosids</taxon>
        <taxon>fabids</taxon>
        <taxon>Fabales</taxon>
        <taxon>Fabaceae</taxon>
        <taxon>Papilionoideae</taxon>
        <taxon>50 kb inversion clade</taxon>
        <taxon>NPAAA clade</taxon>
        <taxon>Hologalegina</taxon>
        <taxon>IRL clade</taxon>
        <taxon>Trifolieae</taxon>
        <taxon>Medicago</taxon>
    </lineage>
</organism>
<gene>
    <name evidence="8" type="ordered locus">MTR_3g061430</name>
</gene>
<dbReference type="PANTHER" id="PTHR48063:SF52">
    <property type="entry name" value="LRR RECEPTOR-LIKE KINASE FAMILY PROTEIN"/>
    <property type="match status" value="1"/>
</dbReference>
<evidence type="ECO:0000256" key="1">
    <source>
        <dbReference type="ARBA" id="ARBA00004479"/>
    </source>
</evidence>
<sequence length="115" mass="13143">MDNLHWLPPLSSLKYLNLSGIDLREETNWLQEVATLPSLLELRMIDCNLNNFMINSFFEYSNLSSLVTLDLSENNFSSQLPNAFFNLTKDITYLGLSFLKIHGNIPSSLLNLPYA</sequence>
<dbReference type="eggNOG" id="KOG0619">
    <property type="taxonomic scope" value="Eukaryota"/>
</dbReference>
<dbReference type="Proteomes" id="UP000002051">
    <property type="component" value="Chromosome 3"/>
</dbReference>
<evidence type="ECO:0000256" key="2">
    <source>
        <dbReference type="ARBA" id="ARBA00022692"/>
    </source>
</evidence>
<proteinExistence type="predicted"/>
<keyword evidence="8" id="KW-0808">Transferase</keyword>
<keyword evidence="6 8" id="KW-0675">Receptor</keyword>
<comment type="subcellular location">
    <subcellularLocation>
        <location evidence="1">Membrane</location>
        <topology evidence="1">Single-pass type I membrane protein</topology>
    </subcellularLocation>
</comment>
<keyword evidence="4" id="KW-1133">Transmembrane helix</keyword>
<dbReference type="Pfam" id="PF00560">
    <property type="entry name" value="LRR_1"/>
    <property type="match status" value="1"/>
</dbReference>
<evidence type="ECO:0000256" key="7">
    <source>
        <dbReference type="ARBA" id="ARBA00023180"/>
    </source>
</evidence>
<accession>A0A0C3VH65</accession>
<dbReference type="SUPFAM" id="SSF52047">
    <property type="entry name" value="RNI-like"/>
    <property type="match status" value="1"/>
</dbReference>